<dbReference type="KEGG" id="apak:AP3564_15190"/>
<dbReference type="Pfam" id="PF01584">
    <property type="entry name" value="CheW"/>
    <property type="match status" value="1"/>
</dbReference>
<dbReference type="InterPro" id="IPR036061">
    <property type="entry name" value="CheW-like_dom_sf"/>
</dbReference>
<dbReference type="SUPFAM" id="SSF52172">
    <property type="entry name" value="CheY-like"/>
    <property type="match status" value="1"/>
</dbReference>
<dbReference type="Gene3D" id="2.40.50.180">
    <property type="entry name" value="CheA-289, Domain 4"/>
    <property type="match status" value="1"/>
</dbReference>
<dbReference type="InterPro" id="IPR024181">
    <property type="entry name" value="Chemotax_regulator_CheV"/>
</dbReference>
<proteinExistence type="predicted"/>
<evidence type="ECO:0000313" key="5">
    <source>
        <dbReference type="Proteomes" id="UP000214606"/>
    </source>
</evidence>
<dbReference type="Proteomes" id="UP000214606">
    <property type="component" value="Chromosome"/>
</dbReference>
<feature type="domain" description="CheW-like" evidence="3">
    <location>
        <begin position="15"/>
        <end position="154"/>
    </location>
</feature>
<sequence>MENKHGILLESGTNELEIVEFLVGDNRFAINVTKVKEIIQPIAPTKVPHAHPYIEGIIELRSEVLPLIDLAKALGFGPSQNPAQDKYIVAQFNQQKVVFHVHNVTQIHRISWKQIEKPSQMYQGLEGQIIGVVKLNGNMILLLDFEKIVVDINPQSGIHVDRVKKLGQRDRSNKKLIVAEDSPLLRKLLHDTLAEAGYVYVEFFENGEDALHYLQSIVEKGKPVESEVQLVITDIEMPQMDGHHLTKRIREHDKLKHLPVVIFSSLITDDLRHKGERVGATAQVSKPEIAELVQVIDQYIL</sequence>
<dbReference type="EMBL" id="CP017703">
    <property type="protein sequence ID" value="ASS91383.1"/>
    <property type="molecule type" value="Genomic_DNA"/>
</dbReference>
<dbReference type="RefSeq" id="WP_094245923.1">
    <property type="nucleotide sequence ID" value="NZ_CP017703.1"/>
</dbReference>
<dbReference type="PIRSF" id="PIRSF002867">
    <property type="entry name" value="CheV"/>
    <property type="match status" value="1"/>
</dbReference>
<evidence type="ECO:0000313" key="4">
    <source>
        <dbReference type="EMBL" id="ASS91383.1"/>
    </source>
</evidence>
<dbReference type="Gene3D" id="3.40.50.2300">
    <property type="match status" value="1"/>
</dbReference>
<feature type="domain" description="Response regulatory" evidence="2">
    <location>
        <begin position="175"/>
        <end position="301"/>
    </location>
</feature>
<dbReference type="InterPro" id="IPR011006">
    <property type="entry name" value="CheY-like_superfamily"/>
</dbReference>
<evidence type="ECO:0000259" key="2">
    <source>
        <dbReference type="PROSITE" id="PS50110"/>
    </source>
</evidence>
<dbReference type="SMART" id="SM00260">
    <property type="entry name" value="CheW"/>
    <property type="match status" value="1"/>
</dbReference>
<evidence type="ECO:0000256" key="1">
    <source>
        <dbReference type="PROSITE-ProRule" id="PRU00169"/>
    </source>
</evidence>
<keyword evidence="1" id="KW-0597">Phosphoprotein</keyword>
<dbReference type="GO" id="GO:0006935">
    <property type="term" value="P:chemotaxis"/>
    <property type="evidence" value="ECO:0007669"/>
    <property type="project" value="InterPro"/>
</dbReference>
<dbReference type="Pfam" id="PF00072">
    <property type="entry name" value="Response_reg"/>
    <property type="match status" value="1"/>
</dbReference>
<accession>A0A223E832</accession>
<gene>
    <name evidence="4" type="ORF">AP3564_15190</name>
</gene>
<dbReference type="InterPro" id="IPR001789">
    <property type="entry name" value="Sig_transdc_resp-reg_receiver"/>
</dbReference>
<dbReference type="Gene3D" id="2.30.30.40">
    <property type="entry name" value="SH3 Domains"/>
    <property type="match status" value="1"/>
</dbReference>
<dbReference type="InterPro" id="IPR002545">
    <property type="entry name" value="CheW-lke_dom"/>
</dbReference>
<dbReference type="PROSITE" id="PS50851">
    <property type="entry name" value="CHEW"/>
    <property type="match status" value="1"/>
</dbReference>
<reference evidence="4 5" key="1">
    <citation type="submission" date="2016-10" db="EMBL/GenBank/DDBJ databases">
        <title>The whole genome sequencing and assembly of Aeribacillus pallidus KCTC3564 strain.</title>
        <authorList>
            <person name="Lee Y.-J."/>
            <person name="Park M.-K."/>
            <person name="Yi H."/>
            <person name="Bahn Y.-S."/>
            <person name="Kim J.F."/>
            <person name="Lee D.-W."/>
        </authorList>
    </citation>
    <scope>NUCLEOTIDE SEQUENCE [LARGE SCALE GENOMIC DNA]</scope>
    <source>
        <strain evidence="4 5">KCTC3564</strain>
    </source>
</reference>
<protein>
    <submittedName>
        <fullName evidence="4">Chemotaxis protein CheV</fullName>
    </submittedName>
</protein>
<organism evidence="4 5">
    <name type="scientific">Aeribacillus pallidus</name>
    <dbReference type="NCBI Taxonomy" id="33936"/>
    <lineage>
        <taxon>Bacteria</taxon>
        <taxon>Bacillati</taxon>
        <taxon>Bacillota</taxon>
        <taxon>Bacilli</taxon>
        <taxon>Bacillales</taxon>
        <taxon>Bacillaceae</taxon>
        <taxon>Aeribacillus</taxon>
    </lineage>
</organism>
<name>A0A223E832_9BACI</name>
<dbReference type="PANTHER" id="PTHR47233">
    <property type="entry name" value="CHEMOTAXIS PROTEIN CHEV"/>
    <property type="match status" value="1"/>
</dbReference>
<dbReference type="AlphaFoldDB" id="A0A223E832"/>
<dbReference type="SUPFAM" id="SSF50341">
    <property type="entry name" value="CheW-like"/>
    <property type="match status" value="1"/>
</dbReference>
<dbReference type="PANTHER" id="PTHR47233:SF3">
    <property type="entry name" value="CHEMOTAXIS PROTEIN CHEV"/>
    <property type="match status" value="1"/>
</dbReference>
<dbReference type="GO" id="GO:0000160">
    <property type="term" value="P:phosphorelay signal transduction system"/>
    <property type="evidence" value="ECO:0007669"/>
    <property type="project" value="InterPro"/>
</dbReference>
<evidence type="ECO:0000259" key="3">
    <source>
        <dbReference type="PROSITE" id="PS50851"/>
    </source>
</evidence>
<dbReference type="SMART" id="SM00448">
    <property type="entry name" value="REC"/>
    <property type="match status" value="1"/>
</dbReference>
<dbReference type="PROSITE" id="PS50110">
    <property type="entry name" value="RESPONSE_REGULATORY"/>
    <property type="match status" value="1"/>
</dbReference>
<feature type="modified residue" description="4-aspartylphosphate" evidence="1">
    <location>
        <position position="234"/>
    </location>
</feature>